<name>A0ABT6PR89_9PSEU</name>
<keyword evidence="7 8" id="KW-0472">Membrane</keyword>
<feature type="transmembrane region" description="Helical" evidence="8">
    <location>
        <begin position="281"/>
        <end position="299"/>
    </location>
</feature>
<feature type="domain" description="Major facilitator superfamily (MFS) profile" evidence="9">
    <location>
        <begin position="20"/>
        <end position="429"/>
    </location>
</feature>
<dbReference type="Gene3D" id="1.20.1250.20">
    <property type="entry name" value="MFS general substrate transporter like domains"/>
    <property type="match status" value="2"/>
</dbReference>
<dbReference type="PANTHER" id="PTHR43528">
    <property type="entry name" value="ALPHA-KETOGLUTARATE PERMEASE"/>
    <property type="match status" value="1"/>
</dbReference>
<keyword evidence="2" id="KW-0813">Transport</keyword>
<feature type="transmembrane region" description="Helical" evidence="8">
    <location>
        <begin position="122"/>
        <end position="145"/>
    </location>
</feature>
<dbReference type="PROSITE" id="PS50850">
    <property type="entry name" value="MFS"/>
    <property type="match status" value="1"/>
</dbReference>
<evidence type="ECO:0000313" key="10">
    <source>
        <dbReference type="EMBL" id="MDI2030522.1"/>
    </source>
</evidence>
<dbReference type="Pfam" id="PF00083">
    <property type="entry name" value="Sugar_tr"/>
    <property type="match status" value="2"/>
</dbReference>
<feature type="transmembrane region" description="Helical" evidence="8">
    <location>
        <begin position="373"/>
        <end position="398"/>
    </location>
</feature>
<feature type="transmembrane region" description="Helical" evidence="8">
    <location>
        <begin position="311"/>
        <end position="331"/>
    </location>
</feature>
<evidence type="ECO:0000256" key="1">
    <source>
        <dbReference type="ARBA" id="ARBA00004651"/>
    </source>
</evidence>
<dbReference type="InterPro" id="IPR005829">
    <property type="entry name" value="Sugar_transporter_CS"/>
</dbReference>
<accession>A0ABT6PR89</accession>
<evidence type="ECO:0000256" key="5">
    <source>
        <dbReference type="ARBA" id="ARBA00022847"/>
    </source>
</evidence>
<evidence type="ECO:0000256" key="8">
    <source>
        <dbReference type="SAM" id="Phobius"/>
    </source>
</evidence>
<feature type="transmembrane region" description="Helical" evidence="8">
    <location>
        <begin position="196"/>
        <end position="213"/>
    </location>
</feature>
<feature type="transmembrane region" description="Helical" evidence="8">
    <location>
        <begin position="32"/>
        <end position="50"/>
    </location>
</feature>
<comment type="subcellular location">
    <subcellularLocation>
        <location evidence="1">Cell membrane</location>
        <topology evidence="1">Multi-pass membrane protein</topology>
    </subcellularLocation>
</comment>
<dbReference type="PROSITE" id="PS00216">
    <property type="entry name" value="SUGAR_TRANSPORT_1"/>
    <property type="match status" value="1"/>
</dbReference>
<dbReference type="InterPro" id="IPR051084">
    <property type="entry name" value="H+-coupled_symporters"/>
</dbReference>
<dbReference type="EMBL" id="JASAOF010000011">
    <property type="protein sequence ID" value="MDI2030522.1"/>
    <property type="molecule type" value="Genomic_DNA"/>
</dbReference>
<evidence type="ECO:0000256" key="7">
    <source>
        <dbReference type="ARBA" id="ARBA00023136"/>
    </source>
</evidence>
<dbReference type="InterPro" id="IPR036259">
    <property type="entry name" value="MFS_trans_sf"/>
</dbReference>
<organism evidence="10 11">
    <name type="scientific">Saccharopolyspora ipomoeae</name>
    <dbReference type="NCBI Taxonomy" id="3042027"/>
    <lineage>
        <taxon>Bacteria</taxon>
        <taxon>Bacillati</taxon>
        <taxon>Actinomycetota</taxon>
        <taxon>Actinomycetes</taxon>
        <taxon>Pseudonocardiales</taxon>
        <taxon>Pseudonocardiaceae</taxon>
        <taxon>Saccharopolyspora</taxon>
    </lineage>
</organism>
<feature type="transmembrane region" description="Helical" evidence="8">
    <location>
        <begin position="337"/>
        <end position="361"/>
    </location>
</feature>
<keyword evidence="5" id="KW-0769">Symport</keyword>
<evidence type="ECO:0000256" key="3">
    <source>
        <dbReference type="ARBA" id="ARBA00022475"/>
    </source>
</evidence>
<dbReference type="InterPro" id="IPR020846">
    <property type="entry name" value="MFS_dom"/>
</dbReference>
<dbReference type="InterPro" id="IPR005828">
    <property type="entry name" value="MFS_sugar_transport-like"/>
</dbReference>
<dbReference type="RefSeq" id="WP_281456837.1">
    <property type="nucleotide sequence ID" value="NZ_JASAOF010000011.1"/>
</dbReference>
<feature type="transmembrane region" description="Helical" evidence="8">
    <location>
        <begin position="92"/>
        <end position="110"/>
    </location>
</feature>
<keyword evidence="11" id="KW-1185">Reference proteome</keyword>
<keyword evidence="6 8" id="KW-1133">Transmembrane helix</keyword>
<evidence type="ECO:0000256" key="4">
    <source>
        <dbReference type="ARBA" id="ARBA00022692"/>
    </source>
</evidence>
<evidence type="ECO:0000313" key="11">
    <source>
        <dbReference type="Proteomes" id="UP001237595"/>
    </source>
</evidence>
<feature type="transmembrane region" description="Helical" evidence="8">
    <location>
        <begin position="157"/>
        <end position="184"/>
    </location>
</feature>
<gene>
    <name evidence="10" type="ORF">QFW96_17955</name>
</gene>
<feature type="transmembrane region" description="Helical" evidence="8">
    <location>
        <begin position="245"/>
        <end position="269"/>
    </location>
</feature>
<dbReference type="SUPFAM" id="SSF103473">
    <property type="entry name" value="MFS general substrate transporter"/>
    <property type="match status" value="1"/>
</dbReference>
<evidence type="ECO:0000256" key="6">
    <source>
        <dbReference type="ARBA" id="ARBA00022989"/>
    </source>
</evidence>
<reference evidence="10 11" key="1">
    <citation type="submission" date="2023-04" db="EMBL/GenBank/DDBJ databases">
        <title>Draft genome sequence of Saccharopolyspora sp. TS4A08 isolated from sweet potato rhizospheric soil.</title>
        <authorList>
            <person name="Suksaard P."/>
            <person name="Duangmal K."/>
        </authorList>
    </citation>
    <scope>NUCLEOTIDE SEQUENCE [LARGE SCALE GENOMIC DNA]</scope>
    <source>
        <strain evidence="10 11">TS4A08</strain>
    </source>
</reference>
<keyword evidence="3" id="KW-1003">Cell membrane</keyword>
<evidence type="ECO:0000256" key="2">
    <source>
        <dbReference type="ARBA" id="ARBA00022448"/>
    </source>
</evidence>
<feature type="transmembrane region" description="Helical" evidence="8">
    <location>
        <begin position="404"/>
        <end position="424"/>
    </location>
</feature>
<keyword evidence="4 8" id="KW-0812">Transmembrane</keyword>
<comment type="caution">
    <text evidence="10">The sequence shown here is derived from an EMBL/GenBank/DDBJ whole genome shotgun (WGS) entry which is preliminary data.</text>
</comment>
<evidence type="ECO:0000259" key="9">
    <source>
        <dbReference type="PROSITE" id="PS50850"/>
    </source>
</evidence>
<protein>
    <submittedName>
        <fullName evidence="10">MFS transporter</fullName>
    </submittedName>
</protein>
<sequence>MTSTTSETTSREQLLVGKRASIAAAAGTAVEYYDFAIYGYLAVVIAPAFFPSSSGAASLLSTLALIGGGFFARPIGGFVFSRLGDRLGRRRVLLITVTIMGVATFGAGLLPPFASIGVAAPLLLAVLRVAQGISAGGEVGGATALANESAPPKWRGLFGSATSIGCAVGMSSASIVVGVLSVLLTDAQMSAWGWRIPFLLAGPLLIGCLLYRIRVEDSPLFKEMLATSEPVKSPVVEVMRNHRRALLLTIGIGFAQLTAGSLASIYIVVHLTKVLGYQLSGSMWVTAIVSLMPLLLIPLAGRLSDRYGRRAVLLSGFGGFVVLAVPCFALMELGSYPLALAAGLVLNVPFAAVQGVVYTQFSEWFPTRVRHSGVSLGFNIAGVIGSGPVSFVATWLVVATHMTMSPAFYMVGSAAVGLVIVWFIRETSHDDLSEGVVSDV</sequence>
<feature type="transmembrane region" description="Helical" evidence="8">
    <location>
        <begin position="56"/>
        <end position="80"/>
    </location>
</feature>
<proteinExistence type="predicted"/>
<dbReference type="PANTHER" id="PTHR43528:SF1">
    <property type="entry name" value="ALPHA-KETOGLUTARATE PERMEASE"/>
    <property type="match status" value="1"/>
</dbReference>
<dbReference type="Proteomes" id="UP001237595">
    <property type="component" value="Unassembled WGS sequence"/>
</dbReference>